<keyword evidence="2" id="KW-1185">Reference proteome</keyword>
<evidence type="ECO:0000313" key="2">
    <source>
        <dbReference type="Proteomes" id="UP000419144"/>
    </source>
</evidence>
<dbReference type="OrthoDB" id="10263185at2759"/>
<accession>A0A640KT20</accession>
<gene>
    <name evidence="1" type="ORF">LtaPh_3408300</name>
</gene>
<dbReference type="EMBL" id="BLBS01000054">
    <property type="protein sequence ID" value="GET92164.1"/>
    <property type="molecule type" value="Genomic_DNA"/>
</dbReference>
<protein>
    <submittedName>
        <fullName evidence="1">Uncharacterized protein</fullName>
    </submittedName>
</protein>
<dbReference type="AlphaFoldDB" id="A0A640KT20"/>
<comment type="caution">
    <text evidence="1">The sequence shown here is derived from an EMBL/GenBank/DDBJ whole genome shotgun (WGS) entry which is preliminary data.</text>
</comment>
<name>A0A640KT20_LEITA</name>
<dbReference type="Proteomes" id="UP000419144">
    <property type="component" value="Unassembled WGS sequence"/>
</dbReference>
<sequence length="165" mass="18960">MEAKLSSALRTCDKCRTYAELCRSFEANVSPILEQALQSPLVKAPRDHTTPDECSPHVASLREALCTRLGSSKDTPAEDDVWFLIYRTVSKFMERQKRKRSRDQDGTSLSTLVTNCFVLFCTRTLPQLDHMKLRWGFLKKERAMLESSDAYVHSNSSERRKLHSM</sequence>
<evidence type="ECO:0000313" key="1">
    <source>
        <dbReference type="EMBL" id="GET92164.1"/>
    </source>
</evidence>
<proteinExistence type="predicted"/>
<dbReference type="VEuPathDB" id="TriTrypDB:LtaPh_3408300"/>
<reference evidence="1" key="1">
    <citation type="submission" date="2019-11" db="EMBL/GenBank/DDBJ databases">
        <title>Leishmania tarentolae CDS.</title>
        <authorList>
            <person name="Goto Y."/>
            <person name="Yamagishi J."/>
        </authorList>
    </citation>
    <scope>NUCLEOTIDE SEQUENCE [LARGE SCALE GENOMIC DNA]</scope>
    <source>
        <strain evidence="1">Parrot Tar II</strain>
    </source>
</reference>
<organism evidence="1 2">
    <name type="scientific">Leishmania tarentolae</name>
    <name type="common">Sauroleishmania tarentolae</name>
    <dbReference type="NCBI Taxonomy" id="5689"/>
    <lineage>
        <taxon>Eukaryota</taxon>
        <taxon>Discoba</taxon>
        <taxon>Euglenozoa</taxon>
        <taxon>Kinetoplastea</taxon>
        <taxon>Metakinetoplastina</taxon>
        <taxon>Trypanosomatida</taxon>
        <taxon>Trypanosomatidae</taxon>
        <taxon>Leishmaniinae</taxon>
        <taxon>Leishmania</taxon>
        <taxon>lizard Leishmania</taxon>
    </lineage>
</organism>